<sequence length="628" mass="71356">MRALYRSLSSSHPTQMRIVRFLISGSSAAGINLGTLFVLTHFFDVWYLLSSVVAFSVSFFVSFTLQKFWTFNDASLHRVRSQAFVYLMIALADLGLNTLLLFVLVEYAHVHYMAAQLLCMGLIAIINFFSYKRFVFRALKNDAPLSATQTRTRMSPPHIFFLVVAFVLFASLASYRLSENPPTWIDEGTITQTSINLAAHGIYGMQTAPGHFITTAGFITTSFPVTYPIALSFSLFGTTLLNARGTMVLFMTLLCALSYFLIRSLAGERKGSISLFSLFLLVTFAPLYGHGKNVLGEVPGLMYFVASLVFLQWAEKKSYLSLWVFSGVFAGLAMTTKPSYLIFIAPSLLVVAYLRRKQLSWRSVLTFCAGAGCVLLWWFFVHVTSIAALKEIFLVTNPNDHALSARLINNSARFISELQPLYFLGLLSLWWGSLLFRTWRKVEIPTVELFAGIFSAVSLLLYLPSGGFYRYFFPAEALALVFLPLALYRTPLAERYRSFFLKAATVFLLLLILFQGYQTLFHSWVSEHQENTRSALLSLHLRDIGDDKKIFLYNVPEAVIFLNSHNYYQYLQYGEVVTHGAENLAFLFRGEPDYVLVDTEFPDTERVSAFYSERSRFDKYVLYEKTRK</sequence>
<reference evidence="9 10" key="1">
    <citation type="journal article" date="2016" name="Nat. Commun.">
        <title>Thousands of microbial genomes shed light on interconnected biogeochemical processes in an aquifer system.</title>
        <authorList>
            <person name="Anantharaman K."/>
            <person name="Brown C.T."/>
            <person name="Hug L.A."/>
            <person name="Sharon I."/>
            <person name="Castelle C.J."/>
            <person name="Probst A.J."/>
            <person name="Thomas B.C."/>
            <person name="Singh A."/>
            <person name="Wilkins M.J."/>
            <person name="Karaoz U."/>
            <person name="Brodie E.L."/>
            <person name="Williams K.H."/>
            <person name="Hubbard S.S."/>
            <person name="Banfield J.F."/>
        </authorList>
    </citation>
    <scope>NUCLEOTIDE SEQUENCE [LARGE SCALE GENOMIC DNA]</scope>
</reference>
<feature type="transmembrane region" description="Helical" evidence="6">
    <location>
        <begin position="271"/>
        <end position="288"/>
    </location>
</feature>
<dbReference type="GO" id="GO:0005886">
    <property type="term" value="C:plasma membrane"/>
    <property type="evidence" value="ECO:0007669"/>
    <property type="project" value="TreeGrafter"/>
</dbReference>
<evidence type="ECO:0000313" key="10">
    <source>
        <dbReference type="Proteomes" id="UP000178370"/>
    </source>
</evidence>
<dbReference type="STRING" id="1798482.A2763_02055"/>
<keyword evidence="3 6" id="KW-0812">Transmembrane</keyword>
<evidence type="ECO:0008006" key="11">
    <source>
        <dbReference type="Google" id="ProtNLM"/>
    </source>
</evidence>
<comment type="similarity">
    <text evidence="2">Belongs to the GtrA family.</text>
</comment>
<comment type="subcellular location">
    <subcellularLocation>
        <location evidence="1">Membrane</location>
        <topology evidence="1">Multi-pass membrane protein</topology>
    </subcellularLocation>
</comment>
<keyword evidence="4 6" id="KW-1133">Transmembrane helix</keyword>
<feature type="transmembrane region" description="Helical" evidence="6">
    <location>
        <begin position="84"/>
        <end position="104"/>
    </location>
</feature>
<dbReference type="InterPro" id="IPR051401">
    <property type="entry name" value="GtrA_CellWall_Glycosyl"/>
</dbReference>
<feature type="transmembrane region" description="Helical" evidence="6">
    <location>
        <begin position="21"/>
        <end position="39"/>
    </location>
</feature>
<feature type="transmembrane region" description="Helical" evidence="6">
    <location>
        <begin position="241"/>
        <end position="262"/>
    </location>
</feature>
<dbReference type="InterPro" id="IPR038731">
    <property type="entry name" value="RgtA/B/C-like"/>
</dbReference>
<evidence type="ECO:0000256" key="6">
    <source>
        <dbReference type="SAM" id="Phobius"/>
    </source>
</evidence>
<dbReference type="Pfam" id="PF13231">
    <property type="entry name" value="PMT_2"/>
    <property type="match status" value="1"/>
</dbReference>
<evidence type="ECO:0000313" key="9">
    <source>
        <dbReference type="EMBL" id="OGG51102.1"/>
    </source>
</evidence>
<dbReference type="GO" id="GO:0000271">
    <property type="term" value="P:polysaccharide biosynthetic process"/>
    <property type="evidence" value="ECO:0007669"/>
    <property type="project" value="InterPro"/>
</dbReference>
<name>A0A1F6CQF7_9BACT</name>
<feature type="transmembrane region" description="Helical" evidence="6">
    <location>
        <begin position="340"/>
        <end position="356"/>
    </location>
</feature>
<comment type="caution">
    <text evidence="9">The sequence shown here is derived from an EMBL/GenBank/DDBJ whole genome shotgun (WGS) entry which is preliminary data.</text>
</comment>
<protein>
    <recommendedName>
        <fullName evidence="11">GtrA-like protein domain-containing protein</fullName>
    </recommendedName>
</protein>
<dbReference type="Proteomes" id="UP000178370">
    <property type="component" value="Unassembled WGS sequence"/>
</dbReference>
<dbReference type="InterPro" id="IPR007267">
    <property type="entry name" value="GtrA_DPMS_TM"/>
</dbReference>
<feature type="transmembrane region" description="Helical" evidence="6">
    <location>
        <begin position="469"/>
        <end position="487"/>
    </location>
</feature>
<feature type="transmembrane region" description="Helical" evidence="6">
    <location>
        <begin position="499"/>
        <end position="517"/>
    </location>
</feature>
<feature type="transmembrane region" description="Helical" evidence="6">
    <location>
        <begin position="294"/>
        <end position="311"/>
    </location>
</feature>
<evidence type="ECO:0000256" key="2">
    <source>
        <dbReference type="ARBA" id="ARBA00009399"/>
    </source>
</evidence>
<feature type="transmembrane region" description="Helical" evidence="6">
    <location>
        <begin position="45"/>
        <end position="63"/>
    </location>
</feature>
<dbReference type="AlphaFoldDB" id="A0A1F6CQF7"/>
<feature type="transmembrane region" description="Helical" evidence="6">
    <location>
        <begin position="421"/>
        <end position="439"/>
    </location>
</feature>
<dbReference type="EMBL" id="MFKV01000002">
    <property type="protein sequence ID" value="OGG51102.1"/>
    <property type="molecule type" value="Genomic_DNA"/>
</dbReference>
<proteinExistence type="inferred from homology"/>
<evidence type="ECO:0000259" key="8">
    <source>
        <dbReference type="Pfam" id="PF13231"/>
    </source>
</evidence>
<evidence type="ECO:0000256" key="3">
    <source>
        <dbReference type="ARBA" id="ARBA00022692"/>
    </source>
</evidence>
<dbReference type="PANTHER" id="PTHR38459:SF1">
    <property type="entry name" value="PROPHAGE BACTOPRENOL-LINKED GLUCOSE TRANSLOCASE HOMOLOG"/>
    <property type="match status" value="1"/>
</dbReference>
<gene>
    <name evidence="9" type="ORF">A2763_02055</name>
</gene>
<feature type="transmembrane region" description="Helical" evidence="6">
    <location>
        <begin position="446"/>
        <end position="463"/>
    </location>
</feature>
<evidence type="ECO:0000259" key="7">
    <source>
        <dbReference type="Pfam" id="PF04138"/>
    </source>
</evidence>
<dbReference type="Pfam" id="PF04138">
    <property type="entry name" value="GtrA_DPMS_TM"/>
    <property type="match status" value="1"/>
</dbReference>
<organism evidence="9 10">
    <name type="scientific">Candidatus Kaiserbacteria bacterium RIFCSPHIGHO2_01_FULL_54_36</name>
    <dbReference type="NCBI Taxonomy" id="1798482"/>
    <lineage>
        <taxon>Bacteria</taxon>
        <taxon>Candidatus Kaiseribacteriota</taxon>
    </lineage>
</organism>
<evidence type="ECO:0000256" key="5">
    <source>
        <dbReference type="ARBA" id="ARBA00023136"/>
    </source>
</evidence>
<keyword evidence="5 6" id="KW-0472">Membrane</keyword>
<feature type="transmembrane region" description="Helical" evidence="6">
    <location>
        <begin position="110"/>
        <end position="131"/>
    </location>
</feature>
<feature type="domain" description="GtrA/DPMS transmembrane" evidence="7">
    <location>
        <begin position="20"/>
        <end position="136"/>
    </location>
</feature>
<feature type="domain" description="Glycosyltransferase RgtA/B/C/D-like" evidence="8">
    <location>
        <begin position="226"/>
        <end position="375"/>
    </location>
</feature>
<evidence type="ECO:0000256" key="4">
    <source>
        <dbReference type="ARBA" id="ARBA00022989"/>
    </source>
</evidence>
<evidence type="ECO:0000256" key="1">
    <source>
        <dbReference type="ARBA" id="ARBA00004141"/>
    </source>
</evidence>
<accession>A0A1F6CQF7</accession>
<feature type="transmembrane region" description="Helical" evidence="6">
    <location>
        <begin position="159"/>
        <end position="177"/>
    </location>
</feature>
<dbReference type="PANTHER" id="PTHR38459">
    <property type="entry name" value="PROPHAGE BACTOPRENOL-LINKED GLUCOSE TRANSLOCASE HOMOLOG"/>
    <property type="match status" value="1"/>
</dbReference>
<feature type="transmembrane region" description="Helical" evidence="6">
    <location>
        <begin position="363"/>
        <end position="380"/>
    </location>
</feature>